<feature type="signal peptide" evidence="1">
    <location>
        <begin position="1"/>
        <end position="18"/>
    </location>
</feature>
<keyword evidence="1" id="KW-0732">Signal</keyword>
<evidence type="ECO:0000313" key="3">
    <source>
        <dbReference type="Proteomes" id="UP000239002"/>
    </source>
</evidence>
<evidence type="ECO:0000313" key="2">
    <source>
        <dbReference type="EMBL" id="PPK96862.1"/>
    </source>
</evidence>
<proteinExistence type="predicted"/>
<dbReference type="RefSeq" id="WP_104514392.1">
    <property type="nucleotide sequence ID" value="NZ_MQVW01000027.1"/>
</dbReference>
<evidence type="ECO:0000256" key="1">
    <source>
        <dbReference type="SAM" id="SignalP"/>
    </source>
</evidence>
<accession>A0A2S6IRG5</accession>
<dbReference type="AlphaFoldDB" id="A0A2S6IRG5"/>
<gene>
    <name evidence="2" type="ORF">LY01_00687</name>
</gene>
<protein>
    <submittedName>
        <fullName evidence="2">Uncharacterized protein</fullName>
    </submittedName>
</protein>
<comment type="caution">
    <text evidence="2">The sequence shown here is derived from an EMBL/GenBank/DDBJ whole genome shotgun (WGS) entry which is preliminary data.</text>
</comment>
<keyword evidence="3" id="KW-1185">Reference proteome</keyword>
<dbReference type="OrthoDB" id="1274006at2"/>
<reference evidence="2 3" key="1">
    <citation type="submission" date="2018-02" db="EMBL/GenBank/DDBJ databases">
        <title>Genomic Encyclopedia of Archaeal and Bacterial Type Strains, Phase II (KMG-II): from individual species to whole genera.</title>
        <authorList>
            <person name="Goeker M."/>
        </authorList>
    </citation>
    <scope>NUCLEOTIDE SEQUENCE [LARGE SCALE GENOMIC DNA]</scope>
    <source>
        <strain evidence="2 3">DSM 16809</strain>
    </source>
</reference>
<sequence>MKYLFAFLFFTITFFAVAQNQDLNDYKYIVVENQYDFQSEANEYRLNELIVFEFKKRNFNAFRNSAILPEDMNRGVCNALQLKIDKSGSLTRNLILRLVNCAGDTVFTTKKGVGRTKSNDKAYFEALRDAMTSFDAVDYKYVKPNDIKTLPNSEAAAMGIDSVQTMSSQPGNVVKETEEVKKPTQNSLITKVALDESPKFEKDVVDDAAPSSEYEFTSKEGYALMKSAKGFLIFDNNLPIGVALKKSNNAYLVHTSEFAGVGYMNGDNFVIEYINNKKEQIIEFVNVP</sequence>
<organism evidence="2 3">
    <name type="scientific">Nonlabens xylanidelens</name>
    <dbReference type="NCBI Taxonomy" id="191564"/>
    <lineage>
        <taxon>Bacteria</taxon>
        <taxon>Pseudomonadati</taxon>
        <taxon>Bacteroidota</taxon>
        <taxon>Flavobacteriia</taxon>
        <taxon>Flavobacteriales</taxon>
        <taxon>Flavobacteriaceae</taxon>
        <taxon>Nonlabens</taxon>
    </lineage>
</organism>
<dbReference type="Proteomes" id="UP000239002">
    <property type="component" value="Unassembled WGS sequence"/>
</dbReference>
<dbReference type="EMBL" id="PTJE01000001">
    <property type="protein sequence ID" value="PPK96862.1"/>
    <property type="molecule type" value="Genomic_DNA"/>
</dbReference>
<feature type="chain" id="PRO_5015546636" evidence="1">
    <location>
        <begin position="19"/>
        <end position="288"/>
    </location>
</feature>
<name>A0A2S6IRG5_9FLAO</name>